<organism evidence="2 3">
    <name type="scientific">Pyrocoelia pectoralis</name>
    <dbReference type="NCBI Taxonomy" id="417401"/>
    <lineage>
        <taxon>Eukaryota</taxon>
        <taxon>Metazoa</taxon>
        <taxon>Ecdysozoa</taxon>
        <taxon>Arthropoda</taxon>
        <taxon>Hexapoda</taxon>
        <taxon>Insecta</taxon>
        <taxon>Pterygota</taxon>
        <taxon>Neoptera</taxon>
        <taxon>Endopterygota</taxon>
        <taxon>Coleoptera</taxon>
        <taxon>Polyphaga</taxon>
        <taxon>Elateriformia</taxon>
        <taxon>Elateroidea</taxon>
        <taxon>Lampyridae</taxon>
        <taxon>Lampyrinae</taxon>
        <taxon>Pyrocoelia</taxon>
    </lineage>
</organism>
<sequence>MYELQVKTQYTNIELVPTPINIMVQHQPSTSLVSDQNYATNASEVIVDATLVKSSTPGTSSSSQSYPVQSDDSPRKVALKRTIMDLVSSHTMKSKKIRLLQQANLRQRKQITSLKSIILELKSKNLILEEQGATIDKI</sequence>
<reference evidence="2 3" key="1">
    <citation type="journal article" date="2024" name="Insects">
        <title>An Improved Chromosome-Level Genome Assembly of the Firefly Pyrocoelia pectoralis.</title>
        <authorList>
            <person name="Fu X."/>
            <person name="Meyer-Rochow V.B."/>
            <person name="Ballantyne L."/>
            <person name="Zhu X."/>
        </authorList>
    </citation>
    <scope>NUCLEOTIDE SEQUENCE [LARGE SCALE GENOMIC DNA]</scope>
    <source>
        <strain evidence="2">XCY_ONT2</strain>
    </source>
</reference>
<evidence type="ECO:0000313" key="2">
    <source>
        <dbReference type="EMBL" id="KAK5646308.1"/>
    </source>
</evidence>
<comment type="caution">
    <text evidence="2">The sequence shown here is derived from an EMBL/GenBank/DDBJ whole genome shotgun (WGS) entry which is preliminary data.</text>
</comment>
<evidence type="ECO:0000256" key="1">
    <source>
        <dbReference type="SAM" id="MobiDB-lite"/>
    </source>
</evidence>
<evidence type="ECO:0000313" key="3">
    <source>
        <dbReference type="Proteomes" id="UP001329430"/>
    </source>
</evidence>
<accession>A0AAN7VJI8</accession>
<dbReference type="EMBL" id="JAVRBK010000003">
    <property type="protein sequence ID" value="KAK5646308.1"/>
    <property type="molecule type" value="Genomic_DNA"/>
</dbReference>
<gene>
    <name evidence="2" type="ORF">RI129_004772</name>
</gene>
<dbReference type="AlphaFoldDB" id="A0AAN7VJI8"/>
<dbReference type="Proteomes" id="UP001329430">
    <property type="component" value="Chromosome 3"/>
</dbReference>
<name>A0AAN7VJI8_9COLE</name>
<keyword evidence="3" id="KW-1185">Reference proteome</keyword>
<proteinExistence type="predicted"/>
<feature type="region of interest" description="Disordered" evidence="1">
    <location>
        <begin position="54"/>
        <end position="74"/>
    </location>
</feature>
<feature type="compositionally biased region" description="Low complexity" evidence="1">
    <location>
        <begin position="54"/>
        <end position="71"/>
    </location>
</feature>
<protein>
    <submittedName>
        <fullName evidence="2">Uncharacterized protein</fullName>
    </submittedName>
</protein>